<dbReference type="InterPro" id="IPR011990">
    <property type="entry name" value="TPR-like_helical_dom_sf"/>
</dbReference>
<feature type="non-terminal residue" evidence="1">
    <location>
        <position position="1"/>
    </location>
</feature>
<accession>A0A816EVS8</accession>
<keyword evidence="2" id="KW-1185">Reference proteome</keyword>
<evidence type="ECO:0000313" key="1">
    <source>
        <dbReference type="EMBL" id="CAF1658303.1"/>
    </source>
</evidence>
<proteinExistence type="predicted"/>
<dbReference type="AlphaFoldDB" id="A0A816EVS8"/>
<evidence type="ECO:0000313" key="2">
    <source>
        <dbReference type="Proteomes" id="UP000663828"/>
    </source>
</evidence>
<organism evidence="1 2">
    <name type="scientific">Adineta ricciae</name>
    <name type="common">Rotifer</name>
    <dbReference type="NCBI Taxonomy" id="249248"/>
    <lineage>
        <taxon>Eukaryota</taxon>
        <taxon>Metazoa</taxon>
        <taxon>Spiralia</taxon>
        <taxon>Gnathifera</taxon>
        <taxon>Rotifera</taxon>
        <taxon>Eurotatoria</taxon>
        <taxon>Bdelloidea</taxon>
        <taxon>Adinetida</taxon>
        <taxon>Adinetidae</taxon>
        <taxon>Adineta</taxon>
    </lineage>
</organism>
<dbReference type="Proteomes" id="UP000663828">
    <property type="component" value="Unassembled WGS sequence"/>
</dbReference>
<sequence>NFEQAKKDFEAVIKINPSNVAAEQQIEQCEQQRKQHEMKHKESYQSFFNDSSRASLFEVDDKYEEVKNKMQEKNALKSLGLEPISLESLGIHPPKPPQQ</sequence>
<name>A0A816EVS8_ADIRI</name>
<protein>
    <submittedName>
        <fullName evidence="1">Uncharacterized protein</fullName>
    </submittedName>
</protein>
<comment type="caution">
    <text evidence="1">The sequence shown here is derived from an EMBL/GenBank/DDBJ whole genome shotgun (WGS) entry which is preliminary data.</text>
</comment>
<reference evidence="1" key="1">
    <citation type="submission" date="2021-02" db="EMBL/GenBank/DDBJ databases">
        <authorList>
            <person name="Nowell W R."/>
        </authorList>
    </citation>
    <scope>NUCLEOTIDE SEQUENCE</scope>
</reference>
<dbReference type="Gene3D" id="1.25.40.10">
    <property type="entry name" value="Tetratricopeptide repeat domain"/>
    <property type="match status" value="1"/>
</dbReference>
<gene>
    <name evidence="1" type="ORF">XAT740_LOCUS56342</name>
</gene>
<dbReference type="EMBL" id="CAJNOR010010997">
    <property type="protein sequence ID" value="CAF1658303.1"/>
    <property type="molecule type" value="Genomic_DNA"/>
</dbReference>